<dbReference type="PANTHER" id="PTHR24171:SF8">
    <property type="entry name" value="BRCA1-ASSOCIATED RING DOMAIN PROTEIN 1"/>
    <property type="match status" value="1"/>
</dbReference>
<dbReference type="PRINTS" id="PR01415">
    <property type="entry name" value="ANKYRIN"/>
</dbReference>
<dbReference type="GO" id="GO:0085020">
    <property type="term" value="P:protein K6-linked ubiquitination"/>
    <property type="evidence" value="ECO:0007669"/>
    <property type="project" value="TreeGrafter"/>
</dbReference>
<feature type="region of interest" description="Disordered" evidence="4">
    <location>
        <begin position="1"/>
        <end position="133"/>
    </location>
</feature>
<gene>
    <name evidence="5" type="ORF">ACA1_145910</name>
</gene>
<dbReference type="InterPro" id="IPR036770">
    <property type="entry name" value="Ankyrin_rpt-contain_sf"/>
</dbReference>
<dbReference type="AlphaFoldDB" id="L8GDJ1"/>
<dbReference type="GO" id="GO:0004842">
    <property type="term" value="F:ubiquitin-protein transferase activity"/>
    <property type="evidence" value="ECO:0007669"/>
    <property type="project" value="TreeGrafter"/>
</dbReference>
<dbReference type="KEGG" id="acan:ACA1_145910"/>
<feature type="compositionally biased region" description="Low complexity" evidence="4">
    <location>
        <begin position="170"/>
        <end position="191"/>
    </location>
</feature>
<dbReference type="STRING" id="1257118.L8GDJ1"/>
<evidence type="ECO:0000256" key="1">
    <source>
        <dbReference type="ARBA" id="ARBA00022737"/>
    </source>
</evidence>
<dbReference type="VEuPathDB" id="AmoebaDB:ACA1_145910"/>
<feature type="region of interest" description="Disordered" evidence="4">
    <location>
        <begin position="434"/>
        <end position="469"/>
    </location>
</feature>
<dbReference type="PROSITE" id="PS50297">
    <property type="entry name" value="ANK_REP_REGION"/>
    <property type="match status" value="2"/>
</dbReference>
<dbReference type="PANTHER" id="PTHR24171">
    <property type="entry name" value="ANKYRIN REPEAT DOMAIN-CONTAINING PROTEIN 39-RELATED"/>
    <property type="match status" value="1"/>
</dbReference>
<dbReference type="Proteomes" id="UP000011083">
    <property type="component" value="Unassembled WGS sequence"/>
</dbReference>
<keyword evidence="6" id="KW-1185">Reference proteome</keyword>
<feature type="compositionally biased region" description="Basic residues" evidence="4">
    <location>
        <begin position="208"/>
        <end position="224"/>
    </location>
</feature>
<evidence type="ECO:0000313" key="6">
    <source>
        <dbReference type="Proteomes" id="UP000011083"/>
    </source>
</evidence>
<organism evidence="5 6">
    <name type="scientific">Acanthamoeba castellanii (strain ATCC 30010 / Neff)</name>
    <dbReference type="NCBI Taxonomy" id="1257118"/>
    <lineage>
        <taxon>Eukaryota</taxon>
        <taxon>Amoebozoa</taxon>
        <taxon>Discosea</taxon>
        <taxon>Longamoebia</taxon>
        <taxon>Centramoebida</taxon>
        <taxon>Acanthamoebidae</taxon>
        <taxon>Acanthamoeba</taxon>
    </lineage>
</organism>
<evidence type="ECO:0000256" key="2">
    <source>
        <dbReference type="ARBA" id="ARBA00023043"/>
    </source>
</evidence>
<dbReference type="GeneID" id="14911338"/>
<dbReference type="EMBL" id="KB008171">
    <property type="protein sequence ID" value="ELR10934.1"/>
    <property type="molecule type" value="Genomic_DNA"/>
</dbReference>
<feature type="compositionally biased region" description="Acidic residues" evidence="4">
    <location>
        <begin position="229"/>
        <end position="247"/>
    </location>
</feature>
<proteinExistence type="predicted"/>
<dbReference type="PROSITE" id="PS50088">
    <property type="entry name" value="ANK_REPEAT"/>
    <property type="match status" value="2"/>
</dbReference>
<reference evidence="5 6" key="1">
    <citation type="journal article" date="2013" name="Genome Biol.">
        <title>Genome of Acanthamoeba castellanii highlights extensive lateral gene transfer and early evolution of tyrosine kinase signaling.</title>
        <authorList>
            <person name="Clarke M."/>
            <person name="Lohan A.J."/>
            <person name="Liu B."/>
            <person name="Lagkouvardos I."/>
            <person name="Roy S."/>
            <person name="Zafar N."/>
            <person name="Bertelli C."/>
            <person name="Schilde C."/>
            <person name="Kianianmomeni A."/>
            <person name="Burglin T.R."/>
            <person name="Frech C."/>
            <person name="Turcotte B."/>
            <person name="Kopec K.O."/>
            <person name="Synnott J.M."/>
            <person name="Choo C."/>
            <person name="Paponov I."/>
            <person name="Finkler A."/>
            <person name="Soon Heng Tan C."/>
            <person name="Hutchins A.P."/>
            <person name="Weinmeier T."/>
            <person name="Rattei T."/>
            <person name="Chu J.S."/>
            <person name="Gimenez G."/>
            <person name="Irimia M."/>
            <person name="Rigden D.J."/>
            <person name="Fitzpatrick D.A."/>
            <person name="Lorenzo-Morales J."/>
            <person name="Bateman A."/>
            <person name="Chiu C.H."/>
            <person name="Tang P."/>
            <person name="Hegemann P."/>
            <person name="Fromm H."/>
            <person name="Raoult D."/>
            <person name="Greub G."/>
            <person name="Miranda-Saavedra D."/>
            <person name="Chen N."/>
            <person name="Nash P."/>
            <person name="Ginger M.L."/>
            <person name="Horn M."/>
            <person name="Schaap P."/>
            <person name="Caler L."/>
            <person name="Loftus B."/>
        </authorList>
    </citation>
    <scope>NUCLEOTIDE SEQUENCE [LARGE SCALE GENOMIC DNA]</scope>
    <source>
        <strain evidence="5 6">Neff</strain>
    </source>
</reference>
<dbReference type="OrthoDB" id="194358at2759"/>
<dbReference type="SUPFAM" id="SSF48403">
    <property type="entry name" value="Ankyrin repeat"/>
    <property type="match status" value="1"/>
</dbReference>
<feature type="repeat" description="ANK" evidence="3">
    <location>
        <begin position="407"/>
        <end position="439"/>
    </location>
</feature>
<protein>
    <submittedName>
        <fullName evidence="5">Ankyrin repeatcontaining protein</fullName>
    </submittedName>
</protein>
<name>L8GDJ1_ACACF</name>
<sequence>MATSASSASSATTSSGVSSSSSPEVRTVERLKKKERRKSLRERLVASWGLHVTDGGAVDPAKPRHSAGLHKVQGGRVVGLARDYESCGGTTTGGVTGNSNDDHHNNNDGTPRRRFDGSSSAGSPRPGLRYKNGATEMYRSSPILGSPPVSARRDVDAFRSEGNLSSYVQTAATRPAEAASTTTTTTTTSATDGGDDGMSELRKGGWWRPKKMFGKSLKKTKKTKTKNEDDSDEDEDEDETKEEESEAEQQVSIHVLIKRSDVEGITKLISSSRKPKRGGETGGVDDVVNLKSALGSTPLHTAVEVGDLEALLVDGKADANSKTNDLNTPLHYLAGKAPKDDTRELYYDVMTLLLGKEGKVYGMVANNTTSRNKNGDTPLHYAAMHGRPEVVQWLLEHHAAVNNQNTYGDTALHCAVIRGDAEMVQLLLKSGASKSLEGRSGTPKEVNTPEHQSTRAPEPTQPTPQRDSPFAFFQIAKSEHADNASLLALF</sequence>
<dbReference type="Gene3D" id="1.25.40.20">
    <property type="entry name" value="Ankyrin repeat-containing domain"/>
    <property type="match status" value="2"/>
</dbReference>
<dbReference type="RefSeq" id="XP_004332947.1">
    <property type="nucleotide sequence ID" value="XM_004332899.1"/>
</dbReference>
<dbReference type="SMART" id="SM00248">
    <property type="entry name" value="ANK"/>
    <property type="match status" value="4"/>
</dbReference>
<evidence type="ECO:0000313" key="5">
    <source>
        <dbReference type="EMBL" id="ELR10934.1"/>
    </source>
</evidence>
<evidence type="ECO:0000256" key="4">
    <source>
        <dbReference type="SAM" id="MobiDB-lite"/>
    </source>
</evidence>
<dbReference type="Pfam" id="PF00023">
    <property type="entry name" value="Ank"/>
    <property type="match status" value="1"/>
</dbReference>
<feature type="compositionally biased region" description="Basic and acidic residues" evidence="4">
    <location>
        <begin position="100"/>
        <end position="116"/>
    </location>
</feature>
<evidence type="ECO:0000256" key="3">
    <source>
        <dbReference type="PROSITE-ProRule" id="PRU00023"/>
    </source>
</evidence>
<feature type="compositionally biased region" description="Low complexity" evidence="4">
    <location>
        <begin position="1"/>
        <end position="25"/>
    </location>
</feature>
<feature type="repeat" description="ANK" evidence="3">
    <location>
        <begin position="374"/>
        <end position="406"/>
    </location>
</feature>
<keyword evidence="2 3" id="KW-0040">ANK repeat</keyword>
<keyword evidence="1" id="KW-0677">Repeat</keyword>
<feature type="region of interest" description="Disordered" evidence="4">
    <location>
        <begin position="166"/>
        <end position="254"/>
    </location>
</feature>
<dbReference type="Pfam" id="PF12796">
    <property type="entry name" value="Ank_2"/>
    <property type="match status" value="1"/>
</dbReference>
<accession>L8GDJ1</accession>
<dbReference type="InterPro" id="IPR002110">
    <property type="entry name" value="Ankyrin_rpt"/>
</dbReference>